<feature type="region of interest" description="Disordered" evidence="1">
    <location>
        <begin position="46"/>
        <end position="100"/>
    </location>
</feature>
<gene>
    <name evidence="2" type="ORF">ACFP3R_36215</name>
</gene>
<organism evidence="2 3">
    <name type="scientific">Saccharothrix lopnurensis</name>
    <dbReference type="NCBI Taxonomy" id="1670621"/>
    <lineage>
        <taxon>Bacteria</taxon>
        <taxon>Bacillati</taxon>
        <taxon>Actinomycetota</taxon>
        <taxon>Actinomycetes</taxon>
        <taxon>Pseudonocardiales</taxon>
        <taxon>Pseudonocardiaceae</taxon>
        <taxon>Saccharothrix</taxon>
    </lineage>
</organism>
<evidence type="ECO:0000313" key="3">
    <source>
        <dbReference type="Proteomes" id="UP001596220"/>
    </source>
</evidence>
<keyword evidence="3" id="KW-1185">Reference proteome</keyword>
<protein>
    <submittedName>
        <fullName evidence="2">Uncharacterized protein</fullName>
    </submittedName>
</protein>
<feature type="compositionally biased region" description="Low complexity" evidence="1">
    <location>
        <begin position="72"/>
        <end position="85"/>
    </location>
</feature>
<name>A0ABW1PGH0_9PSEU</name>
<evidence type="ECO:0000313" key="2">
    <source>
        <dbReference type="EMBL" id="MFC6094738.1"/>
    </source>
</evidence>
<dbReference type="Proteomes" id="UP001596220">
    <property type="component" value="Unassembled WGS sequence"/>
</dbReference>
<proteinExistence type="predicted"/>
<sequence length="100" mass="10669">MSTQNQDRPAGGDSMIGALLHERAGYLRVGKDDRAGQVAEQLRLRGYDTEGRKLDEHQAEVDEGQGDGEGQGDPAAGPSTPKSTPTDPPKPVGKRQTTRT</sequence>
<dbReference type="RefSeq" id="WP_380643280.1">
    <property type="nucleotide sequence ID" value="NZ_JBHSQO010000072.1"/>
</dbReference>
<accession>A0ABW1PGH0</accession>
<evidence type="ECO:0000256" key="1">
    <source>
        <dbReference type="SAM" id="MobiDB-lite"/>
    </source>
</evidence>
<comment type="caution">
    <text evidence="2">The sequence shown here is derived from an EMBL/GenBank/DDBJ whole genome shotgun (WGS) entry which is preliminary data.</text>
</comment>
<reference evidence="3" key="1">
    <citation type="journal article" date="2019" name="Int. J. Syst. Evol. Microbiol.">
        <title>The Global Catalogue of Microorganisms (GCM) 10K type strain sequencing project: providing services to taxonomists for standard genome sequencing and annotation.</title>
        <authorList>
            <consortium name="The Broad Institute Genomics Platform"/>
            <consortium name="The Broad Institute Genome Sequencing Center for Infectious Disease"/>
            <person name="Wu L."/>
            <person name="Ma J."/>
        </authorList>
    </citation>
    <scope>NUCLEOTIDE SEQUENCE [LARGE SCALE GENOMIC DNA]</scope>
    <source>
        <strain evidence="3">CGMCC 4.7246</strain>
    </source>
</reference>
<dbReference type="EMBL" id="JBHSQO010000072">
    <property type="protein sequence ID" value="MFC6094738.1"/>
    <property type="molecule type" value="Genomic_DNA"/>
</dbReference>
<feature type="compositionally biased region" description="Basic and acidic residues" evidence="1">
    <location>
        <begin position="46"/>
        <end position="60"/>
    </location>
</feature>